<protein>
    <submittedName>
        <fullName evidence="1">Uncharacterized protein</fullName>
    </submittedName>
</protein>
<organism evidence="1 2">
    <name type="scientific">Streptomyces botrytidirepellens</name>
    <dbReference type="NCBI Taxonomy" id="2486417"/>
    <lineage>
        <taxon>Bacteria</taxon>
        <taxon>Bacillati</taxon>
        <taxon>Actinomycetota</taxon>
        <taxon>Actinomycetes</taxon>
        <taxon>Kitasatosporales</taxon>
        <taxon>Streptomycetaceae</taxon>
        <taxon>Streptomyces</taxon>
    </lineage>
</organism>
<keyword evidence="2" id="KW-1185">Reference proteome</keyword>
<evidence type="ECO:0000313" key="1">
    <source>
        <dbReference type="EMBL" id="RNG08225.1"/>
    </source>
</evidence>
<sequence>MESGLAGQALGGCTSVINEHAQELLQKVDALSSHWGCGVGSRAVSVHVAGMQLRACHGRRHMRGSGWSLGMVVVAHASS</sequence>
<name>A0A3M8UVP0_9ACTN</name>
<evidence type="ECO:0000313" key="2">
    <source>
        <dbReference type="Proteomes" id="UP000275401"/>
    </source>
</evidence>
<proteinExistence type="predicted"/>
<dbReference type="AlphaFoldDB" id="A0A3M8UVP0"/>
<gene>
    <name evidence="1" type="ORF">EEJ42_33370</name>
</gene>
<dbReference type="EMBL" id="RIBZ01000595">
    <property type="protein sequence ID" value="RNG08225.1"/>
    <property type="molecule type" value="Genomic_DNA"/>
</dbReference>
<comment type="caution">
    <text evidence="1">The sequence shown here is derived from an EMBL/GenBank/DDBJ whole genome shotgun (WGS) entry which is preliminary data.</text>
</comment>
<dbReference type="Proteomes" id="UP000275401">
    <property type="component" value="Unassembled WGS sequence"/>
</dbReference>
<reference evidence="1 2" key="1">
    <citation type="submission" date="2018-11" db="EMBL/GenBank/DDBJ databases">
        <title>The Potential of Streptomyces as Biocontrol Agents against the Tomato grey mould, Botrytis cinerea (Gray mold) Frontiers in Microbiology.</title>
        <authorList>
            <person name="Li D."/>
        </authorList>
    </citation>
    <scope>NUCLEOTIDE SEQUENCE [LARGE SCALE GENOMIC DNA]</scope>
    <source>
        <strain evidence="1 2">NEAU-LD23</strain>
    </source>
</reference>
<accession>A0A3M8UVP0</accession>